<evidence type="ECO:0000256" key="4">
    <source>
        <dbReference type="ARBA" id="ARBA00022679"/>
    </source>
</evidence>
<feature type="transmembrane region" description="Helical" evidence="9">
    <location>
        <begin position="172"/>
        <end position="189"/>
    </location>
</feature>
<feature type="transmembrane region" description="Helical" evidence="9">
    <location>
        <begin position="68"/>
        <end position="90"/>
    </location>
</feature>
<evidence type="ECO:0000256" key="2">
    <source>
        <dbReference type="ARBA" id="ARBA00010065"/>
    </source>
</evidence>
<dbReference type="InterPro" id="IPR003010">
    <property type="entry name" value="C-N_Hydrolase"/>
</dbReference>
<accession>A0A369WUE6</accession>
<dbReference type="PANTHER" id="PTHR38686:SF1">
    <property type="entry name" value="APOLIPOPROTEIN N-ACYLTRANSFERASE"/>
    <property type="match status" value="1"/>
</dbReference>
<sequence length="499" mass="55455">MAPLGFAPFDIWPLSILSCTILLACLQASPKPRRAAWIGWLYGVGFYGVGVSWVYVSINQFGNAPPWLAGFLTAAFGLAMALFFALHGYLYRRLIRQAPWSLWLGFAALWILAEWFRSWFLTGFPWLLLGYASIDTWLAGWAPLTGIYGLSGFSALLAAALYLLFRHPGRNSLVRLGLSLLPFVLGALLQQQSWTQPKDASALRVALIQGNIPQELKWHPDYRDQIIDHYLSLSEPLLEEGSRKADLIIWPETAIPLLFHQAQQRLAPFNSQLSRHDTGLISGIPYRSAPQPSSEPTYHNSIMALGSADGLYHKQRLVPFGEYVPLEQWLRGLIDFFDLPMSSFSLGPEQQPPLQLHHRGKALNLSASICYEIVYPDLIASGAEQAELLLTISNDSWFGDSLAPHQHLQMARMRALENGRYLLRATNNGISALIGPDGELLSQGPQFVVDVLSLEARPMTGQTPFTRLGSTPVLCLSLALLGLLHLGRVLPKQRLKDAV</sequence>
<proteinExistence type="inferred from homology"/>
<dbReference type="Proteomes" id="UP000253769">
    <property type="component" value="Unassembled WGS sequence"/>
</dbReference>
<comment type="pathway">
    <text evidence="9">Protein modification; lipoprotein biosynthesis (N-acyl transfer).</text>
</comment>
<name>A0A369WUE6_9GAMM</name>
<dbReference type="SUPFAM" id="SSF56317">
    <property type="entry name" value="Carbon-nitrogen hydrolase"/>
    <property type="match status" value="1"/>
</dbReference>
<feature type="domain" description="CN hydrolase" evidence="10">
    <location>
        <begin position="208"/>
        <end position="458"/>
    </location>
</feature>
<dbReference type="OrthoDB" id="9804277at2"/>
<evidence type="ECO:0000256" key="1">
    <source>
        <dbReference type="ARBA" id="ARBA00004651"/>
    </source>
</evidence>
<reference evidence="11 12" key="1">
    <citation type="submission" date="2018-07" db="EMBL/GenBank/DDBJ databases">
        <title>Motiliproteus coralliicola sp. nov., a bacterium isolated from Coral.</title>
        <authorList>
            <person name="Wang G."/>
        </authorList>
    </citation>
    <scope>NUCLEOTIDE SEQUENCE [LARGE SCALE GENOMIC DNA]</scope>
    <source>
        <strain evidence="11 12">C34</strain>
    </source>
</reference>
<dbReference type="AlphaFoldDB" id="A0A369WUE6"/>
<dbReference type="Gene3D" id="3.60.110.10">
    <property type="entry name" value="Carbon-nitrogen hydrolase"/>
    <property type="match status" value="1"/>
</dbReference>
<keyword evidence="12" id="KW-1185">Reference proteome</keyword>
<keyword evidence="3 9" id="KW-1003">Cell membrane</keyword>
<dbReference type="InterPro" id="IPR004563">
    <property type="entry name" value="Apolipo_AcylTrfase"/>
</dbReference>
<feature type="transmembrane region" description="Helical" evidence="9">
    <location>
        <begin position="6"/>
        <end position="26"/>
    </location>
</feature>
<evidence type="ECO:0000256" key="5">
    <source>
        <dbReference type="ARBA" id="ARBA00022692"/>
    </source>
</evidence>
<feature type="transmembrane region" description="Helical" evidence="9">
    <location>
        <begin position="38"/>
        <end position="56"/>
    </location>
</feature>
<comment type="caution">
    <text evidence="11">The sequence shown here is derived from an EMBL/GenBank/DDBJ whole genome shotgun (WGS) entry which is preliminary data.</text>
</comment>
<feature type="transmembrane region" description="Helical" evidence="9">
    <location>
        <begin position="102"/>
        <end position="121"/>
    </location>
</feature>
<keyword evidence="7 9" id="KW-0472">Membrane</keyword>
<evidence type="ECO:0000256" key="8">
    <source>
        <dbReference type="ARBA" id="ARBA00023315"/>
    </source>
</evidence>
<evidence type="ECO:0000256" key="7">
    <source>
        <dbReference type="ARBA" id="ARBA00023136"/>
    </source>
</evidence>
<comment type="catalytic activity">
    <reaction evidence="9">
        <text>N-terminal S-1,2-diacyl-sn-glyceryl-L-cysteinyl-[lipoprotein] + a glycerophospholipid = N-acyl-S-1,2-diacyl-sn-glyceryl-L-cysteinyl-[lipoprotein] + a 2-acyl-sn-glycero-3-phospholipid + H(+)</text>
        <dbReference type="Rhea" id="RHEA:48228"/>
        <dbReference type="Rhea" id="RHEA-COMP:14681"/>
        <dbReference type="Rhea" id="RHEA-COMP:14684"/>
        <dbReference type="ChEBI" id="CHEBI:15378"/>
        <dbReference type="ChEBI" id="CHEBI:136912"/>
        <dbReference type="ChEBI" id="CHEBI:140656"/>
        <dbReference type="ChEBI" id="CHEBI:140657"/>
        <dbReference type="ChEBI" id="CHEBI:140660"/>
        <dbReference type="EC" id="2.3.1.269"/>
    </reaction>
</comment>
<evidence type="ECO:0000256" key="9">
    <source>
        <dbReference type="HAMAP-Rule" id="MF_01148"/>
    </source>
</evidence>
<dbReference type="PANTHER" id="PTHR38686">
    <property type="entry name" value="APOLIPOPROTEIN N-ACYLTRANSFERASE"/>
    <property type="match status" value="1"/>
</dbReference>
<dbReference type="GO" id="GO:0016410">
    <property type="term" value="F:N-acyltransferase activity"/>
    <property type="evidence" value="ECO:0007669"/>
    <property type="project" value="UniProtKB-UniRule"/>
</dbReference>
<keyword evidence="5 9" id="KW-0812">Transmembrane</keyword>
<dbReference type="EMBL" id="QQOH01000001">
    <property type="protein sequence ID" value="RDE25277.1"/>
    <property type="molecule type" value="Genomic_DNA"/>
</dbReference>
<comment type="similarity">
    <text evidence="2 9">Belongs to the CN hydrolase family. Apolipoprotein N-acyltransferase subfamily.</text>
</comment>
<dbReference type="NCBIfam" id="TIGR00546">
    <property type="entry name" value="lnt"/>
    <property type="match status" value="1"/>
</dbReference>
<keyword evidence="11" id="KW-0449">Lipoprotein</keyword>
<feature type="transmembrane region" description="Helical" evidence="9">
    <location>
        <begin position="141"/>
        <end position="165"/>
    </location>
</feature>
<evidence type="ECO:0000256" key="3">
    <source>
        <dbReference type="ARBA" id="ARBA00022475"/>
    </source>
</evidence>
<keyword evidence="6 9" id="KW-1133">Transmembrane helix</keyword>
<dbReference type="EC" id="2.3.1.269" evidence="9"/>
<dbReference type="InterPro" id="IPR036526">
    <property type="entry name" value="C-N_Hydrolase_sf"/>
</dbReference>
<dbReference type="PROSITE" id="PS50263">
    <property type="entry name" value="CN_HYDROLASE"/>
    <property type="match status" value="1"/>
</dbReference>
<evidence type="ECO:0000313" key="12">
    <source>
        <dbReference type="Proteomes" id="UP000253769"/>
    </source>
</evidence>
<dbReference type="GO" id="GO:0005886">
    <property type="term" value="C:plasma membrane"/>
    <property type="evidence" value="ECO:0007669"/>
    <property type="project" value="UniProtKB-SubCell"/>
</dbReference>
<dbReference type="GO" id="GO:0042158">
    <property type="term" value="P:lipoprotein biosynthetic process"/>
    <property type="evidence" value="ECO:0007669"/>
    <property type="project" value="UniProtKB-UniRule"/>
</dbReference>
<evidence type="ECO:0000313" key="11">
    <source>
        <dbReference type="EMBL" id="RDE25277.1"/>
    </source>
</evidence>
<comment type="subcellular location">
    <subcellularLocation>
        <location evidence="1 9">Cell membrane</location>
        <topology evidence="1 9">Multi-pass membrane protein</topology>
    </subcellularLocation>
</comment>
<keyword evidence="8 9" id="KW-0012">Acyltransferase</keyword>
<dbReference type="Pfam" id="PF20154">
    <property type="entry name" value="LNT_N"/>
    <property type="match status" value="1"/>
</dbReference>
<dbReference type="InterPro" id="IPR045378">
    <property type="entry name" value="LNT_N"/>
</dbReference>
<organism evidence="11 12">
    <name type="scientific">Motiliproteus coralliicola</name>
    <dbReference type="NCBI Taxonomy" id="2283196"/>
    <lineage>
        <taxon>Bacteria</taxon>
        <taxon>Pseudomonadati</taxon>
        <taxon>Pseudomonadota</taxon>
        <taxon>Gammaproteobacteria</taxon>
        <taxon>Oceanospirillales</taxon>
        <taxon>Oceanospirillaceae</taxon>
        <taxon>Motiliproteus</taxon>
    </lineage>
</organism>
<evidence type="ECO:0000256" key="6">
    <source>
        <dbReference type="ARBA" id="ARBA00022989"/>
    </source>
</evidence>
<keyword evidence="4 9" id="KW-0808">Transferase</keyword>
<dbReference type="UniPathway" id="UPA00666"/>
<dbReference type="HAMAP" id="MF_01148">
    <property type="entry name" value="Lnt"/>
    <property type="match status" value="1"/>
</dbReference>
<dbReference type="CDD" id="cd07571">
    <property type="entry name" value="ALP_N-acyl_transferase"/>
    <property type="match status" value="1"/>
</dbReference>
<dbReference type="Pfam" id="PF00795">
    <property type="entry name" value="CN_hydrolase"/>
    <property type="match status" value="1"/>
</dbReference>
<evidence type="ECO:0000259" key="10">
    <source>
        <dbReference type="PROSITE" id="PS50263"/>
    </source>
</evidence>
<comment type="function">
    <text evidence="9">Catalyzes the phospholipid dependent N-acylation of the N-terminal cysteine of apolipoprotein, the last step in lipoprotein maturation.</text>
</comment>
<dbReference type="RefSeq" id="WP_114694869.1">
    <property type="nucleotide sequence ID" value="NZ_QQOH01000001.1"/>
</dbReference>
<gene>
    <name evidence="9" type="primary">lnt</name>
    <name evidence="11" type="ORF">DV711_00455</name>
</gene>
<protein>
    <recommendedName>
        <fullName evidence="9">Apolipoprotein N-acyltransferase</fullName>
        <shortName evidence="9">ALP N-acyltransferase</shortName>
        <ecNumber evidence="9">2.3.1.269</ecNumber>
    </recommendedName>
</protein>